<dbReference type="EMBL" id="LKAJ02000001">
    <property type="protein sequence ID" value="MCS5712142.1"/>
    <property type="molecule type" value="Genomic_DNA"/>
</dbReference>
<reference evidence="2" key="3">
    <citation type="submission" date="2021-06" db="EMBL/GenBank/DDBJ databases">
        <title>Genomic Description and Analysis of Intracellular Bacteria, Candidatus Berkiella cookevillensis and Candidatus Berkiella aquae.</title>
        <authorList>
            <person name="Kidane D.T."/>
            <person name="Mehari Y.T."/>
            <person name="Rice F.C."/>
            <person name="Arivett B.A."/>
            <person name="Farone A.L."/>
            <person name="Berk S.G."/>
            <person name="Farone M.B."/>
        </authorList>
    </citation>
    <scope>NUCLEOTIDE SEQUENCE</scope>
    <source>
        <strain evidence="2">HT99</strain>
    </source>
</reference>
<dbReference type="Gene3D" id="1.10.1270.10">
    <property type="entry name" value="TrpR-like"/>
    <property type="match status" value="1"/>
</dbReference>
<comment type="caution">
    <text evidence="1">The sequence shown here is derived from an EMBL/GenBank/DDBJ whole genome shotgun (WGS) entry which is preliminary data.</text>
</comment>
<dbReference type="GO" id="GO:0003700">
    <property type="term" value="F:DNA-binding transcription factor activity"/>
    <property type="evidence" value="ECO:0007669"/>
    <property type="project" value="InterPro"/>
</dbReference>
<dbReference type="PANTHER" id="PTHR40080:SF1">
    <property type="entry name" value="TRPR-LIKE PROTEIN YERC_YECD"/>
    <property type="match status" value="1"/>
</dbReference>
<accession>A0A0Q9YNX7</accession>
<dbReference type="InterPro" id="IPR013368">
    <property type="entry name" value="YecD_YerC"/>
</dbReference>
<evidence type="ECO:0000313" key="1">
    <source>
        <dbReference type="EMBL" id="KRG22493.1"/>
    </source>
</evidence>
<evidence type="ECO:0000313" key="3">
    <source>
        <dbReference type="Proteomes" id="UP000051497"/>
    </source>
</evidence>
<reference evidence="1" key="1">
    <citation type="submission" date="2015-09" db="EMBL/GenBank/DDBJ databases">
        <title>Draft Genome Sequences of Two Novel Amoeba-resistant Intranuclear Bacteria, Candidatus Berkiella cookevillensis and Candidatus Berkiella aquae.</title>
        <authorList>
            <person name="Mehari Y.T."/>
            <person name="Arivett B.A."/>
            <person name="Farone A.L."/>
            <person name="Gunderson J.H."/>
            <person name="Farone M.B."/>
        </authorList>
    </citation>
    <scope>NUCLEOTIDE SEQUENCE [LARGE SCALE GENOMIC DNA]</scope>
    <source>
        <strain evidence="1">HT99</strain>
    </source>
</reference>
<sequence length="116" mass="13445">MKTRHTDTDSSETEISEHQLYEAIVAIRDIDEAKRFFEDLCTPTERQSMADRWRVVPLIEQGIPYRTIHEQTGVSVTTIGRVARCLTQGEGGYNLIHDRLKRKNRVKDNSKNNDDK</sequence>
<dbReference type="PANTHER" id="PTHR40080">
    <property type="entry name" value="LMO1763 PROTEIN"/>
    <property type="match status" value="1"/>
</dbReference>
<dbReference type="PATRIC" id="fig|1590043.3.peg.29"/>
<dbReference type="AlphaFoldDB" id="A0A0Q9YNX7"/>
<dbReference type="NCBIfam" id="TIGR02531">
    <property type="entry name" value="yecD_yerC"/>
    <property type="match status" value="1"/>
</dbReference>
<proteinExistence type="predicted"/>
<dbReference type="InterPro" id="IPR000831">
    <property type="entry name" value="Trp_repress"/>
</dbReference>
<dbReference type="EMBL" id="LKAJ01000001">
    <property type="protein sequence ID" value="KRG22493.1"/>
    <property type="molecule type" value="Genomic_DNA"/>
</dbReference>
<keyword evidence="3" id="KW-1185">Reference proteome</keyword>
<organism evidence="1">
    <name type="scientific">Candidatus Berkiella aquae</name>
    <dbReference type="NCBI Taxonomy" id="295108"/>
    <lineage>
        <taxon>Bacteria</taxon>
        <taxon>Pseudomonadati</taxon>
        <taxon>Pseudomonadota</taxon>
        <taxon>Gammaproteobacteria</taxon>
        <taxon>Candidatus Berkiellales</taxon>
        <taxon>Candidatus Berkiellaceae</taxon>
        <taxon>Candidatus Berkiella</taxon>
    </lineage>
</organism>
<dbReference type="RefSeq" id="WP_075064699.1">
    <property type="nucleotide sequence ID" value="NZ_LKAJ02000001.1"/>
</dbReference>
<dbReference type="Pfam" id="PF01371">
    <property type="entry name" value="Trp_repressor"/>
    <property type="match status" value="1"/>
</dbReference>
<evidence type="ECO:0000313" key="2">
    <source>
        <dbReference type="EMBL" id="MCS5712142.1"/>
    </source>
</evidence>
<reference evidence="2" key="2">
    <citation type="journal article" date="2016" name="Genome Announc.">
        <title>Draft Genome Sequences of Two Novel Amoeba-Resistant Intranuclear Bacteria, 'Candidatus Berkiella cookevillensis' and 'Candidatus Berkiella aquae'.</title>
        <authorList>
            <person name="Mehari Y.T."/>
            <person name="Arivett B.A."/>
            <person name="Farone A.L."/>
            <person name="Gunderson J.H."/>
            <person name="Farone M.B."/>
        </authorList>
    </citation>
    <scope>NUCLEOTIDE SEQUENCE</scope>
    <source>
        <strain evidence="2">HT99</strain>
    </source>
</reference>
<dbReference type="InterPro" id="IPR010921">
    <property type="entry name" value="Trp_repressor/repl_initiator"/>
</dbReference>
<name>A0A0Q9YNX7_9GAMM</name>
<gene>
    <name evidence="1" type="ORF">HT99x_00029</name>
    <name evidence="2" type="ORF">HT99x_011925</name>
</gene>
<protein>
    <submittedName>
        <fullName evidence="2">Helix-turn-helix domain-containing protein</fullName>
    </submittedName>
    <submittedName>
        <fullName evidence="1">Trp operon repressor</fullName>
    </submittedName>
</protein>
<dbReference type="Proteomes" id="UP000051497">
    <property type="component" value="Unassembled WGS sequence"/>
</dbReference>
<dbReference type="GO" id="GO:0043565">
    <property type="term" value="F:sequence-specific DNA binding"/>
    <property type="evidence" value="ECO:0007669"/>
    <property type="project" value="InterPro"/>
</dbReference>
<dbReference type="InterPro" id="IPR038116">
    <property type="entry name" value="TrpR-like_sf"/>
</dbReference>
<dbReference type="STRING" id="295108.HT99x_00029"/>
<dbReference type="SUPFAM" id="SSF48295">
    <property type="entry name" value="TrpR-like"/>
    <property type="match status" value="1"/>
</dbReference>